<dbReference type="EMBL" id="CM046131">
    <property type="protein sequence ID" value="KAI8431155.1"/>
    <property type="molecule type" value="Genomic_DNA"/>
</dbReference>
<evidence type="ECO:0000313" key="2">
    <source>
        <dbReference type="Proteomes" id="UP001064048"/>
    </source>
</evidence>
<dbReference type="Proteomes" id="UP001064048">
    <property type="component" value="Chromosome Z"/>
</dbReference>
<accession>A0ACC0K4I1</accession>
<reference evidence="1 2" key="1">
    <citation type="journal article" date="2022" name="Genome Biol. Evol.">
        <title>The Spruce Budworm Genome: Reconstructing the Evolutionary History of Antifreeze Proteins.</title>
        <authorList>
            <person name="Beliveau C."/>
            <person name="Gagne P."/>
            <person name="Picq S."/>
            <person name="Vernygora O."/>
            <person name="Keeling C.I."/>
            <person name="Pinkney K."/>
            <person name="Doucet D."/>
            <person name="Wen F."/>
            <person name="Johnston J.S."/>
            <person name="Maaroufi H."/>
            <person name="Boyle B."/>
            <person name="Laroche J."/>
            <person name="Dewar K."/>
            <person name="Juretic N."/>
            <person name="Blackburn G."/>
            <person name="Nisole A."/>
            <person name="Brunet B."/>
            <person name="Brandao M."/>
            <person name="Lumley L."/>
            <person name="Duan J."/>
            <person name="Quan G."/>
            <person name="Lucarotti C.J."/>
            <person name="Roe A.D."/>
            <person name="Sperling F.A.H."/>
            <person name="Levesque R.C."/>
            <person name="Cusson M."/>
        </authorList>
    </citation>
    <scope>NUCLEOTIDE SEQUENCE [LARGE SCALE GENOMIC DNA]</scope>
    <source>
        <strain evidence="1">Glfc:IPQL:Cfum</strain>
    </source>
</reference>
<organism evidence="1 2">
    <name type="scientific">Choristoneura fumiferana</name>
    <name type="common">Spruce budworm moth</name>
    <name type="synonym">Archips fumiferana</name>
    <dbReference type="NCBI Taxonomy" id="7141"/>
    <lineage>
        <taxon>Eukaryota</taxon>
        <taxon>Metazoa</taxon>
        <taxon>Ecdysozoa</taxon>
        <taxon>Arthropoda</taxon>
        <taxon>Hexapoda</taxon>
        <taxon>Insecta</taxon>
        <taxon>Pterygota</taxon>
        <taxon>Neoptera</taxon>
        <taxon>Endopterygota</taxon>
        <taxon>Lepidoptera</taxon>
        <taxon>Glossata</taxon>
        <taxon>Ditrysia</taxon>
        <taxon>Tortricoidea</taxon>
        <taxon>Tortricidae</taxon>
        <taxon>Tortricinae</taxon>
        <taxon>Choristoneura</taxon>
    </lineage>
</organism>
<name>A0ACC0K4I1_CHOFU</name>
<proteinExistence type="predicted"/>
<keyword evidence="2" id="KW-1185">Reference proteome</keyword>
<comment type="caution">
    <text evidence="1">The sequence shown here is derived from an EMBL/GenBank/DDBJ whole genome shotgun (WGS) entry which is preliminary data.</text>
</comment>
<evidence type="ECO:0000313" key="1">
    <source>
        <dbReference type="EMBL" id="KAI8431155.1"/>
    </source>
</evidence>
<protein>
    <submittedName>
        <fullName evidence="1">Uncharacterized protein</fullName>
    </submittedName>
</protein>
<gene>
    <name evidence="1" type="ORF">MSG28_001200</name>
</gene>
<sequence>MCMACVCSARTEQQHTMQLSLVPAGTAADALPIPTRPSAPELSRALPMREPRRAAKCPTIYIPNYMTLSPARSSYLHPIPYPSPIWDVSKFHSMALLSSHTTSHFRFALNISCQHLINGHKRLVQYPSPILRLGLTYLAGTVNKVYHSSARADLQAALLAASSSPSLSMCMSRVCMWSCCYPMRSAISTGPDSFTDLGLHGNLIPPTFLRKDRQQTIQYNLMTLLYTKNNPFAMNLEKGRPTPTNDDNESESKTCGKLLVALSWVVVILTMPISLFVCFKVVQEYERAVIFRLGRLLPGGAKGPGIFFILPCIDVYTRVDLRTRTYDIPPQEGHRARRRVFHLARSCAASSSSSQPRPIEPASFSTDRLHVVRGRPGRLLPVDCQRRPCLGRFELRVRRPRLVDARLNIAIRSPGRIDHTSQICELANLLNGPAVNVLTKDSVTVSVDAVVYYRVHNATISIANVENAHHSTRV</sequence>